<evidence type="ECO:0000313" key="1">
    <source>
        <dbReference type="EMBL" id="XBY21992.1"/>
    </source>
</evidence>
<accession>A0AAU7WNQ2</accession>
<dbReference type="RefSeq" id="WP_350022930.1">
    <property type="nucleotide sequence ID" value="NZ_CP158490.1"/>
</dbReference>
<evidence type="ECO:0008006" key="2">
    <source>
        <dbReference type="Google" id="ProtNLM"/>
    </source>
</evidence>
<dbReference type="PROSITE" id="PS51257">
    <property type="entry name" value="PROKAR_LIPOPROTEIN"/>
    <property type="match status" value="1"/>
</dbReference>
<dbReference type="EMBL" id="CP158490">
    <property type="protein sequence ID" value="XBY21992.1"/>
    <property type="molecule type" value="Genomic_DNA"/>
</dbReference>
<proteinExistence type="predicted"/>
<dbReference type="AlphaFoldDB" id="A0AAU7WNQ2"/>
<name>A0AAU7WNQ2_9PSED</name>
<protein>
    <recommendedName>
        <fullName evidence="2">Lipoprotein</fullName>
    </recommendedName>
</protein>
<sequence>MIYQWIKTFSLMLAVSGIMVSSGCSLIAQSRWEGRDAQEALNLFGRPDTMKATQDPDAGTLVVMTWYKSSQWSTTEAAGTSMTQGSNGLTHTEYYENVGHSSDCKIEATVNKAKKIVLFKIQNGEVFHGKCQNIPYVPGYIPPGF</sequence>
<reference evidence="1" key="1">
    <citation type="submission" date="2024-06" db="EMBL/GenBank/DDBJ databases">
        <authorList>
            <person name="Wu L."/>
        </authorList>
    </citation>
    <scope>NUCLEOTIDE SEQUENCE</scope>
    <source>
        <strain evidence="1">W17</strain>
    </source>
</reference>
<gene>
    <name evidence="1" type="ORF">ABCR88_21075</name>
</gene>
<organism evidence="1">
    <name type="scientific">Pseudomonas sp. W17</name>
    <dbReference type="NCBI Taxonomy" id="3144407"/>
    <lineage>
        <taxon>Bacteria</taxon>
        <taxon>Pseudomonadati</taxon>
        <taxon>Pseudomonadota</taxon>
        <taxon>Gammaproteobacteria</taxon>
        <taxon>Pseudomonadales</taxon>
        <taxon>Pseudomonadaceae</taxon>
        <taxon>Pseudomonas</taxon>
    </lineage>
</organism>